<dbReference type="EMBL" id="BQNB010013736">
    <property type="protein sequence ID" value="GJT19673.1"/>
    <property type="molecule type" value="Genomic_DNA"/>
</dbReference>
<organism evidence="1 2">
    <name type="scientific">Tanacetum coccineum</name>
    <dbReference type="NCBI Taxonomy" id="301880"/>
    <lineage>
        <taxon>Eukaryota</taxon>
        <taxon>Viridiplantae</taxon>
        <taxon>Streptophyta</taxon>
        <taxon>Embryophyta</taxon>
        <taxon>Tracheophyta</taxon>
        <taxon>Spermatophyta</taxon>
        <taxon>Magnoliopsida</taxon>
        <taxon>eudicotyledons</taxon>
        <taxon>Gunneridae</taxon>
        <taxon>Pentapetalae</taxon>
        <taxon>asterids</taxon>
        <taxon>campanulids</taxon>
        <taxon>Asterales</taxon>
        <taxon>Asteraceae</taxon>
        <taxon>Asteroideae</taxon>
        <taxon>Anthemideae</taxon>
        <taxon>Anthemidinae</taxon>
        <taxon>Tanacetum</taxon>
    </lineage>
</organism>
<evidence type="ECO:0000313" key="1">
    <source>
        <dbReference type="EMBL" id="GJT19673.1"/>
    </source>
</evidence>
<keyword evidence="2" id="KW-1185">Reference proteome</keyword>
<name>A0ABQ5BZC4_9ASTR</name>
<proteinExistence type="predicted"/>
<dbReference type="Proteomes" id="UP001151760">
    <property type="component" value="Unassembled WGS sequence"/>
</dbReference>
<sequence length="69" mass="7691">MSVFHIYVSLRFDHESTRSSIPYIIRTDSEAVDVTLPAAPAPLSSNYVVASPDYTLDSDSDSEPFEEDH</sequence>
<evidence type="ECO:0000313" key="2">
    <source>
        <dbReference type="Proteomes" id="UP001151760"/>
    </source>
</evidence>
<reference evidence="1" key="2">
    <citation type="submission" date="2022-01" db="EMBL/GenBank/DDBJ databases">
        <authorList>
            <person name="Yamashiro T."/>
            <person name="Shiraishi A."/>
            <person name="Satake H."/>
            <person name="Nakayama K."/>
        </authorList>
    </citation>
    <scope>NUCLEOTIDE SEQUENCE</scope>
</reference>
<accession>A0ABQ5BZC4</accession>
<protein>
    <submittedName>
        <fullName evidence="1">Uncharacterized protein</fullName>
    </submittedName>
</protein>
<reference evidence="1" key="1">
    <citation type="journal article" date="2022" name="Int. J. Mol. Sci.">
        <title>Draft Genome of Tanacetum Coccineum: Genomic Comparison of Closely Related Tanacetum-Family Plants.</title>
        <authorList>
            <person name="Yamashiro T."/>
            <person name="Shiraishi A."/>
            <person name="Nakayama K."/>
            <person name="Satake H."/>
        </authorList>
    </citation>
    <scope>NUCLEOTIDE SEQUENCE</scope>
</reference>
<comment type="caution">
    <text evidence="1">The sequence shown here is derived from an EMBL/GenBank/DDBJ whole genome shotgun (WGS) entry which is preliminary data.</text>
</comment>
<gene>
    <name evidence="1" type="ORF">Tco_0878379</name>
</gene>